<evidence type="ECO:0000313" key="5">
    <source>
        <dbReference type="Proteomes" id="UP000076078"/>
    </source>
</evidence>
<dbReference type="EMBL" id="LODT01000035">
    <property type="protein sequence ID" value="KYQ91381.1"/>
    <property type="molecule type" value="Genomic_DNA"/>
</dbReference>
<reference evidence="4 5" key="1">
    <citation type="submission" date="2015-12" db="EMBL/GenBank/DDBJ databases">
        <title>Dictyostelia acquired genes for synthesis and detection of signals that induce cell-type specialization by lateral gene transfer from prokaryotes.</title>
        <authorList>
            <person name="Gloeckner G."/>
            <person name="Schaap P."/>
        </authorList>
    </citation>
    <scope>NUCLEOTIDE SEQUENCE [LARGE SCALE GENOMIC DNA]</scope>
    <source>
        <strain evidence="4 5">TK</strain>
    </source>
</reference>
<protein>
    <submittedName>
        <fullName evidence="4">Uncharacterized protein</fullName>
    </submittedName>
</protein>
<evidence type="ECO:0000313" key="4">
    <source>
        <dbReference type="EMBL" id="KYQ91381.1"/>
    </source>
</evidence>
<dbReference type="InterPro" id="IPR039713">
    <property type="entry name" value="At2g23090-like"/>
</dbReference>
<dbReference type="SUPFAM" id="SSF118359">
    <property type="entry name" value="Expressed protein At2g23090/F21P24.15"/>
    <property type="match status" value="1"/>
</dbReference>
<dbReference type="PANTHER" id="PTHR33788">
    <property type="entry name" value="OS07G0114300 PROTEIN"/>
    <property type="match status" value="1"/>
</dbReference>
<dbReference type="Gene3D" id="4.10.1050.10">
    <property type="entry name" value="At2g23090-like"/>
    <property type="match status" value="1"/>
</dbReference>
<dbReference type="Proteomes" id="UP000076078">
    <property type="component" value="Unassembled WGS sequence"/>
</dbReference>
<dbReference type="OrthoDB" id="370932at2759"/>
<feature type="domain" description="At2g23090-like zinc-binding" evidence="3">
    <location>
        <begin position="41"/>
        <end position="74"/>
    </location>
</feature>
<feature type="region of interest" description="Disordered" evidence="1">
    <location>
        <begin position="1"/>
        <end position="31"/>
    </location>
</feature>
<name>A0A151ZBS0_TIELA</name>
<dbReference type="InterPro" id="IPR007513">
    <property type="entry name" value="SERF-like_N"/>
</dbReference>
<sequence length="77" mass="8691">MPSGNGAKAQQKRERNLQKHANDSKAHSQLKSNQAAMSIVCQVCRTSFLCTVKEPELRNHAENKHPAKKFEECFLPN</sequence>
<organism evidence="4 5">
    <name type="scientific">Tieghemostelium lacteum</name>
    <name type="common">Slime mold</name>
    <name type="synonym">Dictyostelium lacteum</name>
    <dbReference type="NCBI Taxonomy" id="361077"/>
    <lineage>
        <taxon>Eukaryota</taxon>
        <taxon>Amoebozoa</taxon>
        <taxon>Evosea</taxon>
        <taxon>Eumycetozoa</taxon>
        <taxon>Dictyostelia</taxon>
        <taxon>Dictyosteliales</taxon>
        <taxon>Raperosteliaceae</taxon>
        <taxon>Tieghemostelium</taxon>
    </lineage>
</organism>
<dbReference type="PANTHER" id="PTHR33788:SF1">
    <property type="entry name" value="ZINC-BINDING PROTEIN"/>
    <property type="match status" value="1"/>
</dbReference>
<evidence type="ECO:0000259" key="3">
    <source>
        <dbReference type="Pfam" id="PF12907"/>
    </source>
</evidence>
<comment type="caution">
    <text evidence="4">The sequence shown here is derived from an EMBL/GenBank/DDBJ whole genome shotgun (WGS) entry which is preliminary data.</text>
</comment>
<dbReference type="Pfam" id="PF12907">
    <property type="entry name" value="zf-met2"/>
    <property type="match status" value="1"/>
</dbReference>
<dbReference type="InParanoid" id="A0A151ZBS0"/>
<dbReference type="Pfam" id="PF04419">
    <property type="entry name" value="SERF-like_N"/>
    <property type="match status" value="1"/>
</dbReference>
<dbReference type="OMA" id="VICKVCY"/>
<dbReference type="InterPro" id="IPR026939">
    <property type="entry name" value="ZNF706/At2g23090_sf"/>
</dbReference>
<evidence type="ECO:0000259" key="2">
    <source>
        <dbReference type="Pfam" id="PF04419"/>
    </source>
</evidence>
<keyword evidence="5" id="KW-1185">Reference proteome</keyword>
<evidence type="ECO:0000256" key="1">
    <source>
        <dbReference type="SAM" id="MobiDB-lite"/>
    </source>
</evidence>
<dbReference type="InterPro" id="IPR039438">
    <property type="entry name" value="At2g23090-like_Znf"/>
</dbReference>
<accession>A0A151ZBS0</accession>
<proteinExistence type="predicted"/>
<gene>
    <name evidence="4" type="ORF">DLAC_08337</name>
</gene>
<dbReference type="AlphaFoldDB" id="A0A151ZBS0"/>
<feature type="compositionally biased region" description="Basic and acidic residues" evidence="1">
    <location>
        <begin position="11"/>
        <end position="26"/>
    </location>
</feature>
<feature type="domain" description="Small EDRK-rich factor-like N-terminal" evidence="2">
    <location>
        <begin position="4"/>
        <end position="37"/>
    </location>
</feature>